<proteinExistence type="predicted"/>
<dbReference type="Proteomes" id="UP000292087">
    <property type="component" value="Unassembled WGS sequence"/>
</dbReference>
<protein>
    <recommendedName>
        <fullName evidence="4">S9 family peptidase</fullName>
    </recommendedName>
</protein>
<feature type="region of interest" description="Disordered" evidence="1">
    <location>
        <begin position="78"/>
        <end position="103"/>
    </location>
</feature>
<evidence type="ECO:0000313" key="2">
    <source>
        <dbReference type="EMBL" id="TAA32303.1"/>
    </source>
</evidence>
<dbReference type="InterPro" id="IPR011659">
    <property type="entry name" value="WD40"/>
</dbReference>
<evidence type="ECO:0000256" key="1">
    <source>
        <dbReference type="SAM" id="MobiDB-lite"/>
    </source>
</evidence>
<accession>A0A4Q8LN51</accession>
<dbReference type="AlphaFoldDB" id="A0A4Q8LN51"/>
<gene>
    <name evidence="2" type="ORF">EA656_16985</name>
</gene>
<evidence type="ECO:0008006" key="4">
    <source>
        <dbReference type="Google" id="ProtNLM"/>
    </source>
</evidence>
<dbReference type="Pfam" id="PF07676">
    <property type="entry name" value="PD40"/>
    <property type="match status" value="1"/>
</dbReference>
<reference evidence="2 3" key="1">
    <citation type="submission" date="2019-02" db="EMBL/GenBank/DDBJ databases">
        <title>WGS of Pseudoxanthomonas species novum from clinical isolates.</title>
        <authorList>
            <person name="Bernier A.-M."/>
            <person name="Bernard K."/>
            <person name="Vachon A."/>
        </authorList>
    </citation>
    <scope>NUCLEOTIDE SEQUENCE [LARGE SCALE GENOMIC DNA]</scope>
    <source>
        <strain evidence="2 3">NML140781</strain>
    </source>
</reference>
<dbReference type="Gene3D" id="2.120.10.30">
    <property type="entry name" value="TolB, C-terminal domain"/>
    <property type="match status" value="1"/>
</dbReference>
<feature type="compositionally biased region" description="Basic and acidic residues" evidence="1">
    <location>
        <begin position="84"/>
        <end position="103"/>
    </location>
</feature>
<name>A0A4Q8LN51_9GAMM</name>
<dbReference type="SUPFAM" id="SSF82171">
    <property type="entry name" value="DPP6 N-terminal domain-like"/>
    <property type="match status" value="1"/>
</dbReference>
<evidence type="ECO:0000313" key="3">
    <source>
        <dbReference type="Proteomes" id="UP000292087"/>
    </source>
</evidence>
<organism evidence="2 3">
    <name type="scientific">Pseudoxanthomonas winnipegensis</name>
    <dbReference type="NCBI Taxonomy" id="2480810"/>
    <lineage>
        <taxon>Bacteria</taxon>
        <taxon>Pseudomonadati</taxon>
        <taxon>Pseudomonadota</taxon>
        <taxon>Gammaproteobacteria</taxon>
        <taxon>Lysobacterales</taxon>
        <taxon>Lysobacteraceae</taxon>
        <taxon>Pseudoxanthomonas</taxon>
    </lineage>
</organism>
<dbReference type="InterPro" id="IPR011042">
    <property type="entry name" value="6-blade_b-propeller_TolB-like"/>
</dbReference>
<comment type="caution">
    <text evidence="2">The sequence shown here is derived from an EMBL/GenBank/DDBJ whole genome shotgun (WGS) entry which is preliminary data.</text>
</comment>
<dbReference type="RefSeq" id="WP_130524677.1">
    <property type="nucleotide sequence ID" value="NZ_SHMF01000005.1"/>
</dbReference>
<dbReference type="EMBL" id="SHMF01000005">
    <property type="protein sequence ID" value="TAA32303.1"/>
    <property type="molecule type" value="Genomic_DNA"/>
</dbReference>
<sequence length="167" mass="18386">MPGLPNAKVRNEIGALLITLILYPQVSYATTIRELVEVVDIGNLSISPDGQLVAFRTEQASIERNTYQTIWYVQPADGSSPPRRLGEGGETLRDTGGYARRESPRWSPDGKWLFYRAAIDGRIDVWRAATDGSRTEQITHDPANVRAFDLGGTGGRSATAWAPRATR</sequence>